<organism evidence="1 2">
    <name type="scientific">Sphingobacterium detergens</name>
    <dbReference type="NCBI Taxonomy" id="1145106"/>
    <lineage>
        <taxon>Bacteria</taxon>
        <taxon>Pseudomonadati</taxon>
        <taxon>Bacteroidota</taxon>
        <taxon>Sphingobacteriia</taxon>
        <taxon>Sphingobacteriales</taxon>
        <taxon>Sphingobacteriaceae</taxon>
        <taxon>Sphingobacterium</taxon>
    </lineage>
</organism>
<proteinExistence type="predicted"/>
<name>A0A420AQW5_SPHD1</name>
<keyword evidence="2" id="KW-1185">Reference proteome</keyword>
<protein>
    <submittedName>
        <fullName evidence="1">Uncharacterized protein</fullName>
    </submittedName>
</protein>
<accession>A0A420AQW5</accession>
<dbReference type="Proteomes" id="UP000286246">
    <property type="component" value="Unassembled WGS sequence"/>
</dbReference>
<sequence>MKKAKKLFQRLTYDERRLLSLNVMFSEEAGNESKLPVIEEHVIAKSSKHHNFHFDSFSYYKNISRTIKNNFFDDIKI</sequence>
<dbReference type="RefSeq" id="WP_120260688.1">
    <property type="nucleotide sequence ID" value="NZ_RAPY01000004.1"/>
</dbReference>
<dbReference type="AlphaFoldDB" id="A0A420AQW5"/>
<gene>
    <name evidence="1" type="ORF">DFQ12_3985</name>
</gene>
<comment type="caution">
    <text evidence="1">The sequence shown here is derived from an EMBL/GenBank/DDBJ whole genome shotgun (WGS) entry which is preliminary data.</text>
</comment>
<evidence type="ECO:0000313" key="2">
    <source>
        <dbReference type="Proteomes" id="UP000286246"/>
    </source>
</evidence>
<evidence type="ECO:0000313" key="1">
    <source>
        <dbReference type="EMBL" id="RKE46830.1"/>
    </source>
</evidence>
<dbReference type="EMBL" id="RAPY01000004">
    <property type="protein sequence ID" value="RKE46830.1"/>
    <property type="molecule type" value="Genomic_DNA"/>
</dbReference>
<reference evidence="1 2" key="1">
    <citation type="submission" date="2018-09" db="EMBL/GenBank/DDBJ databases">
        <title>Genomic Encyclopedia of Type Strains, Phase III (KMG-III): the genomes of soil and plant-associated and newly described type strains.</title>
        <authorList>
            <person name="Whitman W."/>
        </authorList>
    </citation>
    <scope>NUCLEOTIDE SEQUENCE [LARGE SCALE GENOMIC DNA]</scope>
    <source>
        <strain evidence="1 2">CECT 7938</strain>
    </source>
</reference>